<comment type="similarity">
    <text evidence="2">Belongs to the ABC-4 integral membrane protein family. FtsX subfamily.</text>
</comment>
<dbReference type="GO" id="GO:0005886">
    <property type="term" value="C:plasma membrane"/>
    <property type="evidence" value="ECO:0007669"/>
    <property type="project" value="UniProtKB-SubCell"/>
</dbReference>
<keyword evidence="6 10" id="KW-0812">Transmembrane</keyword>
<evidence type="ECO:0000256" key="9">
    <source>
        <dbReference type="ARBA" id="ARBA00023306"/>
    </source>
</evidence>
<protein>
    <recommendedName>
        <fullName evidence="3">Cell division protein FtsX</fullName>
    </recommendedName>
</protein>
<evidence type="ECO:0000256" key="2">
    <source>
        <dbReference type="ARBA" id="ARBA00007379"/>
    </source>
</evidence>
<dbReference type="PANTHER" id="PTHR47755:SF1">
    <property type="entry name" value="CELL DIVISION PROTEIN FTSX"/>
    <property type="match status" value="1"/>
</dbReference>
<evidence type="ECO:0000313" key="14">
    <source>
        <dbReference type="Proteomes" id="UP000823635"/>
    </source>
</evidence>
<reference evidence="13" key="1">
    <citation type="submission" date="2020-10" db="EMBL/GenBank/DDBJ databases">
        <authorList>
            <person name="Gilroy R."/>
        </authorList>
    </citation>
    <scope>NUCLEOTIDE SEQUENCE</scope>
    <source>
        <strain evidence="13">15467</strain>
    </source>
</reference>
<dbReference type="InterPro" id="IPR003838">
    <property type="entry name" value="ABC3_permease_C"/>
</dbReference>
<comment type="caution">
    <text evidence="13">The sequence shown here is derived from an EMBL/GenBank/DDBJ whole genome shotgun (WGS) entry which is preliminary data.</text>
</comment>
<organism evidence="13 14">
    <name type="scientific">Candidatus Egerieousia excrementavium</name>
    <dbReference type="NCBI Taxonomy" id="2840778"/>
    <lineage>
        <taxon>Bacteria</taxon>
        <taxon>Pseudomonadati</taxon>
        <taxon>Bacteroidota</taxon>
        <taxon>Bacteroidia</taxon>
        <taxon>Bacteroidales</taxon>
        <taxon>Candidatus Egerieousia</taxon>
    </lineage>
</organism>
<evidence type="ECO:0000259" key="11">
    <source>
        <dbReference type="Pfam" id="PF02687"/>
    </source>
</evidence>
<proteinExistence type="inferred from homology"/>
<feature type="non-terminal residue" evidence="13">
    <location>
        <position position="1"/>
    </location>
</feature>
<dbReference type="InterPro" id="IPR040690">
    <property type="entry name" value="FtsX_ECD"/>
</dbReference>
<dbReference type="Pfam" id="PF02687">
    <property type="entry name" value="FtsX"/>
    <property type="match status" value="1"/>
</dbReference>
<evidence type="ECO:0000256" key="7">
    <source>
        <dbReference type="ARBA" id="ARBA00022989"/>
    </source>
</evidence>
<evidence type="ECO:0000256" key="8">
    <source>
        <dbReference type="ARBA" id="ARBA00023136"/>
    </source>
</evidence>
<dbReference type="Gene3D" id="3.30.70.3040">
    <property type="match status" value="1"/>
</dbReference>
<feature type="transmembrane region" description="Helical" evidence="10">
    <location>
        <begin position="236"/>
        <end position="267"/>
    </location>
</feature>
<dbReference type="GO" id="GO:0051301">
    <property type="term" value="P:cell division"/>
    <property type="evidence" value="ECO:0007669"/>
    <property type="project" value="UniProtKB-KW"/>
</dbReference>
<evidence type="ECO:0000256" key="3">
    <source>
        <dbReference type="ARBA" id="ARBA00021907"/>
    </source>
</evidence>
<accession>A0A9D9GZF3</accession>
<evidence type="ECO:0000256" key="1">
    <source>
        <dbReference type="ARBA" id="ARBA00004651"/>
    </source>
</evidence>
<keyword evidence="8 10" id="KW-0472">Membrane</keyword>
<keyword evidence="9" id="KW-0131">Cell cycle</keyword>
<feature type="transmembrane region" description="Helical" evidence="10">
    <location>
        <begin position="6"/>
        <end position="28"/>
    </location>
</feature>
<keyword evidence="5 13" id="KW-0132">Cell division</keyword>
<keyword evidence="4" id="KW-1003">Cell membrane</keyword>
<dbReference type="Proteomes" id="UP000823635">
    <property type="component" value="Unassembled WGS sequence"/>
</dbReference>
<reference evidence="13" key="2">
    <citation type="journal article" date="2021" name="PeerJ">
        <title>Extensive microbial diversity within the chicken gut microbiome revealed by metagenomics and culture.</title>
        <authorList>
            <person name="Gilroy R."/>
            <person name="Ravi A."/>
            <person name="Getino M."/>
            <person name="Pursley I."/>
            <person name="Horton D.L."/>
            <person name="Alikhan N.F."/>
            <person name="Baker D."/>
            <person name="Gharbi K."/>
            <person name="Hall N."/>
            <person name="Watson M."/>
            <person name="Adriaenssens E.M."/>
            <person name="Foster-Nyarko E."/>
            <person name="Jarju S."/>
            <person name="Secka A."/>
            <person name="Antonio M."/>
            <person name="Oren A."/>
            <person name="Chaudhuri R.R."/>
            <person name="La Ragione R."/>
            <person name="Hildebrand F."/>
            <person name="Pallen M.J."/>
        </authorList>
    </citation>
    <scope>NUCLEOTIDE SEQUENCE</scope>
    <source>
        <strain evidence="13">15467</strain>
    </source>
</reference>
<evidence type="ECO:0000259" key="12">
    <source>
        <dbReference type="Pfam" id="PF18075"/>
    </source>
</evidence>
<evidence type="ECO:0000256" key="4">
    <source>
        <dbReference type="ARBA" id="ARBA00022475"/>
    </source>
</evidence>
<dbReference type="AlphaFoldDB" id="A0A9D9GZF3"/>
<gene>
    <name evidence="13" type="ORF">IAC68_06815</name>
</gene>
<comment type="subcellular location">
    <subcellularLocation>
        <location evidence="1">Cell membrane</location>
        <topology evidence="1">Multi-pass membrane protein</topology>
    </subcellularLocation>
</comment>
<dbReference type="InterPro" id="IPR004513">
    <property type="entry name" value="FtsX"/>
</dbReference>
<feature type="domain" description="ABC3 transporter permease C-terminal" evidence="11">
    <location>
        <begin position="158"/>
        <end position="273"/>
    </location>
</feature>
<dbReference type="Pfam" id="PF18075">
    <property type="entry name" value="FtsX_ECD"/>
    <property type="match status" value="1"/>
</dbReference>
<dbReference type="EMBL" id="JADINB010000143">
    <property type="protein sequence ID" value="MBO8429623.1"/>
    <property type="molecule type" value="Genomic_DNA"/>
</dbReference>
<dbReference type="PIRSF" id="PIRSF003097">
    <property type="entry name" value="FtsX"/>
    <property type="match status" value="1"/>
</dbReference>
<feature type="transmembrane region" description="Helical" evidence="10">
    <location>
        <begin position="207"/>
        <end position="229"/>
    </location>
</feature>
<evidence type="ECO:0000256" key="5">
    <source>
        <dbReference type="ARBA" id="ARBA00022618"/>
    </source>
</evidence>
<keyword evidence="7 10" id="KW-1133">Transmembrane helix</keyword>
<feature type="transmembrane region" description="Helical" evidence="10">
    <location>
        <begin position="152"/>
        <end position="171"/>
    </location>
</feature>
<feature type="domain" description="FtsX extracellular" evidence="12">
    <location>
        <begin position="42"/>
        <end position="135"/>
    </location>
</feature>
<dbReference type="PANTHER" id="PTHR47755">
    <property type="entry name" value="CELL DIVISION PROTEIN FTSX"/>
    <property type="match status" value="1"/>
</dbReference>
<evidence type="ECO:0000256" key="6">
    <source>
        <dbReference type="ARBA" id="ARBA00022692"/>
    </source>
</evidence>
<sequence length="281" mass="31534">RLVHSYLSSIISISLVLLLVGFFALLAANARSVSDYFKENMRISLILSGNTEEKRALEIEKAINEMAPVKATEYISKEQGTREMKELLGEDFLDVFQTNPIPISIEVQLKADYFSADSIEVFRKQLAGISEVDEVLYENSVIETINTNIERIGFIVSVFILLLLFISFVLINNTVRLNVYSKRFSIYTMRLVGATKAFIRAPFLVRAVFQGLISGLFASCVLVALLYVIKEQFAQLFAIFDMGLLVAVLAGTVLLGVLICVVCTFFVMNRLVSLSNDELYY</sequence>
<evidence type="ECO:0000256" key="10">
    <source>
        <dbReference type="SAM" id="Phobius"/>
    </source>
</evidence>
<evidence type="ECO:0000313" key="13">
    <source>
        <dbReference type="EMBL" id="MBO8429623.1"/>
    </source>
</evidence>
<name>A0A9D9GZF3_9BACT</name>